<evidence type="ECO:0000313" key="2">
    <source>
        <dbReference type="Proteomes" id="UP000031599"/>
    </source>
</evidence>
<name>A0A0C1ZM32_9BACT</name>
<sequence length="67" mass="7801">MPQWFLELSSGVRVNLRRMADVAAHLVDEVFPEVPVRQWVCSLPWRLRDSHAGTIGQEWRTVPHSLH</sequence>
<evidence type="ECO:0000313" key="1">
    <source>
        <dbReference type="EMBL" id="KIG11948.1"/>
    </source>
</evidence>
<reference evidence="1 2" key="1">
    <citation type="submission" date="2014-12" db="EMBL/GenBank/DDBJ databases">
        <title>Genome assembly of Enhygromyxa salina DSM 15201.</title>
        <authorList>
            <person name="Sharma G."/>
            <person name="Subramanian S."/>
        </authorList>
    </citation>
    <scope>NUCLEOTIDE SEQUENCE [LARGE SCALE GENOMIC DNA]</scope>
    <source>
        <strain evidence="1 2">DSM 15201</strain>
    </source>
</reference>
<dbReference type="Proteomes" id="UP000031599">
    <property type="component" value="Unassembled WGS sequence"/>
</dbReference>
<dbReference type="EMBL" id="JMCC02000162">
    <property type="protein sequence ID" value="KIG11948.1"/>
    <property type="molecule type" value="Genomic_DNA"/>
</dbReference>
<proteinExistence type="predicted"/>
<comment type="caution">
    <text evidence="1">The sequence shown here is derived from an EMBL/GenBank/DDBJ whole genome shotgun (WGS) entry which is preliminary data.</text>
</comment>
<organism evidence="1 2">
    <name type="scientific">Enhygromyxa salina</name>
    <dbReference type="NCBI Taxonomy" id="215803"/>
    <lineage>
        <taxon>Bacteria</taxon>
        <taxon>Pseudomonadati</taxon>
        <taxon>Myxococcota</taxon>
        <taxon>Polyangia</taxon>
        <taxon>Nannocystales</taxon>
        <taxon>Nannocystaceae</taxon>
        <taxon>Enhygromyxa</taxon>
    </lineage>
</organism>
<dbReference type="AlphaFoldDB" id="A0A0C1ZM32"/>
<gene>
    <name evidence="1" type="ORF">DB30_02249</name>
</gene>
<protein>
    <submittedName>
        <fullName evidence="1">Uncharacterized protein</fullName>
    </submittedName>
</protein>
<accession>A0A0C1ZM32</accession>